<dbReference type="Pfam" id="PF00069">
    <property type="entry name" value="Pkinase"/>
    <property type="match status" value="1"/>
</dbReference>
<dbReference type="InterPro" id="IPR000719">
    <property type="entry name" value="Prot_kinase_dom"/>
</dbReference>
<sequence length="451" mass="52259">MELSYLPTFDSYFMYIEQAGIDVKEEGDWLMYGEPNLVSQWVLYYSLHPKFTKPFLDAFLSFAKENNLVFRLIKNDLLCYKLHSGNLGFSEVGKFLTVFCKNIEELKQVTVFLNNLNFRVGPAVPGSLRIGSNLYTNYLTIKRKNGGISAAYSLPKWKRFPIDVAGRQRPKQRRIWGRYYIPVKLLRPGPKGDIVLALSLKKWAFDPVVIKQGRHGVIEDQQFRDIRDRLRWQAEVIQDLSSKVPTAKYLDIFEQDGNAFLVLEYLNGKYLPEVINEIRSGEPWQNLPAIKKIQLLDLYLKCLRIAISIHEAGYIHRDLQDNNFHVHGNNVFILDMELCWSMKTRKPSPAFPLGTFGYAAPEQLRMEIPNGTEDAYSMAALLEFVVAFVHPHIFFSDEKKTVDEKLQAMELPADIVSTIVVAIYERPRYRPQLQEMEQVVIAYRNELLTFK</sequence>
<name>A0A1C3YQJ4_9BACT</name>
<reference evidence="2 3" key="1">
    <citation type="submission" date="2016-08" db="EMBL/GenBank/DDBJ databases">
        <authorList>
            <person name="Seilhamer J.J."/>
        </authorList>
    </citation>
    <scope>NUCLEOTIDE SEQUENCE [LARGE SCALE GENOMIC DNA]</scope>
    <source>
        <strain evidence="2 3">A37T2</strain>
    </source>
</reference>
<dbReference type="GO" id="GO:0004672">
    <property type="term" value="F:protein kinase activity"/>
    <property type="evidence" value="ECO:0007669"/>
    <property type="project" value="InterPro"/>
</dbReference>
<organism evidence="2 3">
    <name type="scientific">Chitinophaga costaii</name>
    <dbReference type="NCBI Taxonomy" id="1335309"/>
    <lineage>
        <taxon>Bacteria</taxon>
        <taxon>Pseudomonadati</taxon>
        <taxon>Bacteroidota</taxon>
        <taxon>Chitinophagia</taxon>
        <taxon>Chitinophagales</taxon>
        <taxon>Chitinophagaceae</taxon>
        <taxon>Chitinophaga</taxon>
    </lineage>
</organism>
<evidence type="ECO:0000313" key="2">
    <source>
        <dbReference type="EMBL" id="SCB72364.1"/>
    </source>
</evidence>
<dbReference type="SUPFAM" id="SSF56112">
    <property type="entry name" value="Protein kinase-like (PK-like)"/>
    <property type="match status" value="1"/>
</dbReference>
<dbReference type="RefSeq" id="WP_089707812.1">
    <property type="nucleotide sequence ID" value="NZ_FMAR01000001.1"/>
</dbReference>
<dbReference type="STRING" id="1335309.GA0116948_10147"/>
<keyword evidence="2" id="KW-0418">Kinase</keyword>
<dbReference type="Gene3D" id="1.10.510.10">
    <property type="entry name" value="Transferase(Phosphotransferase) domain 1"/>
    <property type="match status" value="1"/>
</dbReference>
<feature type="domain" description="Protein kinase" evidence="1">
    <location>
        <begin position="180"/>
        <end position="448"/>
    </location>
</feature>
<dbReference type="PROSITE" id="PS50011">
    <property type="entry name" value="PROTEIN_KINASE_DOM"/>
    <property type="match status" value="1"/>
</dbReference>
<dbReference type="EMBL" id="FMAR01000001">
    <property type="protein sequence ID" value="SCB72364.1"/>
    <property type="molecule type" value="Genomic_DNA"/>
</dbReference>
<dbReference type="OrthoDB" id="9813021at2"/>
<dbReference type="SMART" id="SM00220">
    <property type="entry name" value="S_TKc"/>
    <property type="match status" value="1"/>
</dbReference>
<dbReference type="AlphaFoldDB" id="A0A1C3YQJ4"/>
<dbReference type="InterPro" id="IPR011009">
    <property type="entry name" value="Kinase-like_dom_sf"/>
</dbReference>
<dbReference type="Proteomes" id="UP000242818">
    <property type="component" value="Unassembled WGS sequence"/>
</dbReference>
<keyword evidence="3" id="KW-1185">Reference proteome</keyword>
<evidence type="ECO:0000259" key="1">
    <source>
        <dbReference type="PROSITE" id="PS50011"/>
    </source>
</evidence>
<keyword evidence="2" id="KW-0808">Transferase</keyword>
<accession>A0A1C3YQJ4</accession>
<dbReference type="GO" id="GO:0005524">
    <property type="term" value="F:ATP binding"/>
    <property type="evidence" value="ECO:0007669"/>
    <property type="project" value="InterPro"/>
</dbReference>
<protein>
    <submittedName>
        <fullName evidence="2">Protein kinase domain-containing protein</fullName>
    </submittedName>
</protein>
<gene>
    <name evidence="2" type="ORF">GA0116948_10147</name>
</gene>
<proteinExistence type="predicted"/>
<evidence type="ECO:0000313" key="3">
    <source>
        <dbReference type="Proteomes" id="UP000242818"/>
    </source>
</evidence>